<dbReference type="KEGG" id="pais:PFX98_14625"/>
<evidence type="ECO:0000259" key="1">
    <source>
        <dbReference type="Pfam" id="PF00497"/>
    </source>
</evidence>
<gene>
    <name evidence="2" type="ORF">PFX98_14625</name>
</gene>
<sequence>MAQRITVEYRDKPPYSFTDRGQPAGFLLKRTIEIMKLARVEALYVEMPLKRIMNDIQANQEELCSPSWYKLPEREKFARFSLPIHQDKPHVVLASGAAAPALRAHASMAAMMADTRFSLGVVEGVSYGPELDKAIAAMARPPIRAVISPVQLAKMVAVRRADYMLIDQEDLNWIDTKGEINALNLVRINYPDAPEGLKRYLMCSRQVDPRTMERIDQAIRQLLPELNPRAD</sequence>
<protein>
    <submittedName>
        <fullName evidence="2">Transporter substrate-binding domain-containing protein</fullName>
    </submittedName>
</protein>
<dbReference type="InterPro" id="IPR001638">
    <property type="entry name" value="Solute-binding_3/MltF_N"/>
</dbReference>
<dbReference type="Pfam" id="PF00497">
    <property type="entry name" value="SBP_bac_3"/>
    <property type="match status" value="1"/>
</dbReference>
<dbReference type="Gene3D" id="3.40.190.10">
    <property type="entry name" value="Periplasmic binding protein-like II"/>
    <property type="match status" value="2"/>
</dbReference>
<keyword evidence="3" id="KW-1185">Reference proteome</keyword>
<evidence type="ECO:0000313" key="2">
    <source>
        <dbReference type="EMBL" id="WIT10168.1"/>
    </source>
</evidence>
<evidence type="ECO:0000313" key="3">
    <source>
        <dbReference type="Proteomes" id="UP001177769"/>
    </source>
</evidence>
<accession>A0AA95NAL6</accession>
<dbReference type="AlphaFoldDB" id="A0AA95NAL6"/>
<proteinExistence type="predicted"/>
<organism evidence="2 3">
    <name type="scientific">Paucibacter sediminis</name>
    <dbReference type="NCBI Taxonomy" id="3019553"/>
    <lineage>
        <taxon>Bacteria</taxon>
        <taxon>Pseudomonadati</taxon>
        <taxon>Pseudomonadota</taxon>
        <taxon>Betaproteobacteria</taxon>
        <taxon>Burkholderiales</taxon>
        <taxon>Sphaerotilaceae</taxon>
        <taxon>Roseateles</taxon>
    </lineage>
</organism>
<dbReference type="RefSeq" id="WP_285231237.1">
    <property type="nucleotide sequence ID" value="NZ_CP116346.1"/>
</dbReference>
<dbReference type="SUPFAM" id="SSF53850">
    <property type="entry name" value="Periplasmic binding protein-like II"/>
    <property type="match status" value="1"/>
</dbReference>
<dbReference type="EMBL" id="CP116346">
    <property type="protein sequence ID" value="WIT10168.1"/>
    <property type="molecule type" value="Genomic_DNA"/>
</dbReference>
<feature type="domain" description="Solute-binding protein family 3/N-terminal" evidence="1">
    <location>
        <begin position="10"/>
        <end position="222"/>
    </location>
</feature>
<name>A0AA95NAL6_9BURK</name>
<dbReference type="Proteomes" id="UP001177769">
    <property type="component" value="Chromosome"/>
</dbReference>
<reference evidence="2" key="1">
    <citation type="submission" date="2023-01" db="EMBL/GenBank/DDBJ databases">
        <title>Whole genome sequence of Paucibacter sp. S2-9 isolated from pond sediment.</title>
        <authorList>
            <person name="Jung J.Y."/>
        </authorList>
    </citation>
    <scope>NUCLEOTIDE SEQUENCE</scope>
    <source>
        <strain evidence="2">S2-9</strain>
    </source>
</reference>